<dbReference type="PANTHER" id="PTHR44019:SF8">
    <property type="entry name" value="POC1 CENTRIOLAR PROTEIN HOMOLOG"/>
    <property type="match status" value="1"/>
</dbReference>
<feature type="repeat" description="WD" evidence="3">
    <location>
        <begin position="930"/>
        <end position="971"/>
    </location>
</feature>
<dbReference type="PRINTS" id="PR00364">
    <property type="entry name" value="DISEASERSIST"/>
</dbReference>
<feature type="repeat" description="WD" evidence="3">
    <location>
        <begin position="1014"/>
        <end position="1055"/>
    </location>
</feature>
<evidence type="ECO:0008006" key="8">
    <source>
        <dbReference type="Google" id="ProtNLM"/>
    </source>
</evidence>
<gene>
    <name evidence="6" type="ORF">GS597_04785</name>
</gene>
<feature type="repeat" description="WD" evidence="3">
    <location>
        <begin position="590"/>
        <end position="631"/>
    </location>
</feature>
<feature type="repeat" description="WD" evidence="3">
    <location>
        <begin position="1056"/>
        <end position="1097"/>
    </location>
</feature>
<dbReference type="Pfam" id="PF25173">
    <property type="entry name" value="Beta-prop_WDR3_1st"/>
    <property type="match status" value="1"/>
</dbReference>
<dbReference type="Gene3D" id="2.130.10.10">
    <property type="entry name" value="YVTN repeat-like/Quinoprotein amine dehydrogenase"/>
    <property type="match status" value="5"/>
</dbReference>
<dbReference type="InterPro" id="IPR011047">
    <property type="entry name" value="Quinoprotein_ADH-like_sf"/>
</dbReference>
<dbReference type="InterPro" id="IPR015943">
    <property type="entry name" value="WD40/YVTN_repeat-like_dom_sf"/>
</dbReference>
<dbReference type="SUPFAM" id="SSF46785">
    <property type="entry name" value="Winged helix' DNA-binding domain"/>
    <property type="match status" value="1"/>
</dbReference>
<dbReference type="AlphaFoldDB" id="A0A8K1ZXE8"/>
<feature type="repeat" description="WD" evidence="3">
    <location>
        <begin position="1099"/>
        <end position="1140"/>
    </location>
</feature>
<dbReference type="Pfam" id="PF00400">
    <property type="entry name" value="WD40"/>
    <property type="match status" value="9"/>
</dbReference>
<dbReference type="SMART" id="SM00320">
    <property type="entry name" value="WD40"/>
    <property type="match status" value="14"/>
</dbReference>
<name>A0A8K1ZXE8_9CYAN</name>
<dbReference type="PROSITE" id="PS50082">
    <property type="entry name" value="WD_REPEATS_2"/>
    <property type="match status" value="13"/>
</dbReference>
<dbReference type="PANTHER" id="PTHR44019">
    <property type="entry name" value="WD REPEAT-CONTAINING PROTEIN 55"/>
    <property type="match status" value="1"/>
</dbReference>
<feature type="repeat" description="WD" evidence="3">
    <location>
        <begin position="715"/>
        <end position="761"/>
    </location>
</feature>
<evidence type="ECO:0000259" key="4">
    <source>
        <dbReference type="Pfam" id="PF00931"/>
    </source>
</evidence>
<dbReference type="CDD" id="cd00200">
    <property type="entry name" value="WD40"/>
    <property type="match status" value="2"/>
</dbReference>
<evidence type="ECO:0000313" key="6">
    <source>
        <dbReference type="EMBL" id="NCJ05836.1"/>
    </source>
</evidence>
<evidence type="ECO:0000256" key="1">
    <source>
        <dbReference type="ARBA" id="ARBA00022574"/>
    </source>
</evidence>
<evidence type="ECO:0000256" key="3">
    <source>
        <dbReference type="PROSITE-ProRule" id="PRU00221"/>
    </source>
</evidence>
<evidence type="ECO:0000256" key="2">
    <source>
        <dbReference type="ARBA" id="ARBA00022737"/>
    </source>
</evidence>
<dbReference type="SUPFAM" id="SSF52540">
    <property type="entry name" value="P-loop containing nucleoside triphosphate hydrolases"/>
    <property type="match status" value="1"/>
</dbReference>
<dbReference type="InterPro" id="IPR027417">
    <property type="entry name" value="P-loop_NTPase"/>
</dbReference>
<dbReference type="Proteomes" id="UP000607397">
    <property type="component" value="Unassembled WGS sequence"/>
</dbReference>
<dbReference type="SUPFAM" id="SSF50978">
    <property type="entry name" value="WD40 repeat-like"/>
    <property type="match status" value="1"/>
</dbReference>
<dbReference type="InterPro" id="IPR002182">
    <property type="entry name" value="NB-ARC"/>
</dbReference>
<dbReference type="InterPro" id="IPR036390">
    <property type="entry name" value="WH_DNA-bd_sf"/>
</dbReference>
<feature type="repeat" description="WD" evidence="3">
    <location>
        <begin position="1141"/>
        <end position="1182"/>
    </location>
</feature>
<feature type="domain" description="vWA-MoxR associated protein N-terminal HTH" evidence="5">
    <location>
        <begin position="1"/>
        <end position="80"/>
    </location>
</feature>
<dbReference type="InterPro" id="IPR050505">
    <property type="entry name" value="WDR55/POC1"/>
</dbReference>
<keyword evidence="7" id="KW-1185">Reference proteome</keyword>
<dbReference type="InterPro" id="IPR001680">
    <property type="entry name" value="WD40_rpt"/>
</dbReference>
<dbReference type="PROSITE" id="PS00678">
    <property type="entry name" value="WD_REPEATS_1"/>
    <property type="match status" value="6"/>
</dbReference>
<keyword evidence="1 3" id="KW-0853">WD repeat</keyword>
<dbReference type="InterPro" id="IPR019775">
    <property type="entry name" value="WD40_repeat_CS"/>
</dbReference>
<evidence type="ECO:0000259" key="5">
    <source>
        <dbReference type="Pfam" id="PF26355"/>
    </source>
</evidence>
<feature type="repeat" description="WD" evidence="3">
    <location>
        <begin position="972"/>
        <end position="1013"/>
    </location>
</feature>
<feature type="repeat" description="WD" evidence="3">
    <location>
        <begin position="762"/>
        <end position="803"/>
    </location>
</feature>
<dbReference type="SUPFAM" id="SSF50998">
    <property type="entry name" value="Quinoprotein alcohol dehydrogenase-like"/>
    <property type="match status" value="1"/>
</dbReference>
<organism evidence="6 7">
    <name type="scientific">Petrachloros mirabilis ULC683</name>
    <dbReference type="NCBI Taxonomy" id="2781853"/>
    <lineage>
        <taxon>Bacteria</taxon>
        <taxon>Bacillati</taxon>
        <taxon>Cyanobacteriota</taxon>
        <taxon>Cyanophyceae</taxon>
        <taxon>Synechococcales</taxon>
        <taxon>Petrachlorosaceae</taxon>
        <taxon>Petrachloros</taxon>
        <taxon>Petrachloros mirabilis</taxon>
    </lineage>
</organism>
<dbReference type="Pfam" id="PF26355">
    <property type="entry name" value="HTH_VMAP-M9"/>
    <property type="match status" value="1"/>
</dbReference>
<feature type="repeat" description="WD" evidence="3">
    <location>
        <begin position="888"/>
        <end position="929"/>
    </location>
</feature>
<protein>
    <recommendedName>
        <fullName evidence="8">NB-ARC domain-containing protein</fullName>
    </recommendedName>
</protein>
<dbReference type="RefSeq" id="WP_161824317.1">
    <property type="nucleotide sequence ID" value="NZ_WVIC01000007.1"/>
</dbReference>
<accession>A0A8K1ZXE8</accession>
<evidence type="ECO:0000313" key="7">
    <source>
        <dbReference type="Proteomes" id="UP000607397"/>
    </source>
</evidence>
<keyword evidence="2" id="KW-0677">Repeat</keyword>
<feature type="repeat" description="WD" evidence="3">
    <location>
        <begin position="846"/>
        <end position="887"/>
    </location>
</feature>
<reference evidence="6" key="1">
    <citation type="submission" date="2019-12" db="EMBL/GenBank/DDBJ databases">
        <title>High-Quality draft genome sequences of three cyanobacteria isolated from the limestone walls of the Old Cathedral of Coimbra.</title>
        <authorList>
            <person name="Tiago I."/>
            <person name="Soares F."/>
            <person name="Portugal A."/>
        </authorList>
    </citation>
    <scope>NUCLEOTIDE SEQUENCE [LARGE SCALE GENOMIC DNA]</scope>
    <source>
        <strain evidence="6">C</strain>
    </source>
</reference>
<sequence length="1227" mass="136111">MDIEAAIGFVEQTLGEKRLSRLQLEVLEQVWADRSYQEIAHSVGYEVGYVKQTGSQLWQSLSQAFGEKITKNNVQYILARKAKEALKAPTKEDDTDPTYTQNSSSVDWGEAVDVASFHGRQVELETLEDWIEQDRCRLIGIFGMGGIGKTCLSVKLAQRLESRFSSIIWRSLHNAPPLESLLTDILQFLAPGKVSTNFSSLNEHLLFLLNYLRDHRCLIVLDNVETVLQPGGYSGDYQLGYDGYGQFLKRMGEVPHRSTVLITSREKPKGFVAEAGIGLPIRALSLTGLPENCVQAVLKAKGNFYGSTSEWKNLCRCYAGNPLALKIVASAIHDFFGGYLRAFLDTLQTGSAVFGDIRELLSSQICRLSDLEQQVMYWLAIEREPVTLAELQSQLILPQSPGNAFEALEALERRSLIEKMPALKEKDSPRFTLQPVVMEFMTEQLIEETVNTFLSLQSHIESDVLSVSTQIKYLDLGLLKTHALMKAQAKDYIREIQRQYILQPLLDRLLCRLGQPGLVHSFQVVLAMLRHQPASITSYVAGNILNFLAQLSNCWEGWDFSYLTVWQAHLTSVNLHRCNFQSADLSHSVFKQACGQILTVAFSPDGEYLATGDVNHELHIWRVAEGKLLFSGRVDEGWIWSVAFSPDGRYVASCANRGVYLWDVHTGECIQHFTGYTDRVFSVAFSPSGRWLATGSEDRLVRIWEVETGQLRYALPGHGDEVRSVAFAAWVPGRLDHLLASGSVDGTIRLWNPESGKNVGVLSAQNQPIWSIAFSPQGNLLACGSGDRTIHLWDIRSYTLLQSIKGHLALVRSVAFSPDGKTLASGSDDRTIRLWQVEQGICRQVLRGHGSWISAVAFSPDGSLLASGSEDQSVRLWDSQSDRCLKTLQGHSNGVWCVASHPTSPCLASGNQDGTIGLWDIGSRQLLRSLKSHTSWVWAIAFSPDGLTLASGSEDRSIKLWEVATGRLIKTLHGHSGPIFSICFSPDCLTLYSCSLDGTLRFWNLRNGTCRRTCAGHTGGVWALAQSQNGDLLISGSQDGTLKIWDVNTAQCLQTLSDPSQWIRCCDISVDRQTLVSGSADGYLKVWALNSSEKSYTAFSGHHGPALSVLFAPDGQTFASCGADNVVKVWDCQTLECLSVLSGHTRWVRSVTYSADGKTLISCSQDETIRLWNLKTEECTGVLHQRRPYEETIIEDVRGLTTVQKANLKQLGALEICPDLIEERVLL</sequence>
<dbReference type="EMBL" id="WVIC01000007">
    <property type="protein sequence ID" value="NCJ05836.1"/>
    <property type="molecule type" value="Genomic_DNA"/>
</dbReference>
<dbReference type="InterPro" id="IPR058651">
    <property type="entry name" value="HTH_VMAP-M9"/>
</dbReference>
<feature type="repeat" description="WD" evidence="3">
    <location>
        <begin position="804"/>
        <end position="845"/>
    </location>
</feature>
<proteinExistence type="predicted"/>
<dbReference type="PROSITE" id="PS50294">
    <property type="entry name" value="WD_REPEATS_REGION"/>
    <property type="match status" value="11"/>
</dbReference>
<dbReference type="GO" id="GO:0043531">
    <property type="term" value="F:ADP binding"/>
    <property type="evidence" value="ECO:0007669"/>
    <property type="project" value="InterPro"/>
</dbReference>
<feature type="repeat" description="WD" evidence="3">
    <location>
        <begin position="673"/>
        <end position="714"/>
    </location>
</feature>
<dbReference type="InterPro" id="IPR036322">
    <property type="entry name" value="WD40_repeat_dom_sf"/>
</dbReference>
<dbReference type="Pfam" id="PF00931">
    <property type="entry name" value="NB-ARC"/>
    <property type="match status" value="1"/>
</dbReference>
<dbReference type="PRINTS" id="PR00320">
    <property type="entry name" value="GPROTEINBRPT"/>
</dbReference>
<feature type="domain" description="NB-ARC" evidence="4">
    <location>
        <begin position="124"/>
        <end position="224"/>
    </location>
</feature>
<dbReference type="Gene3D" id="3.40.50.300">
    <property type="entry name" value="P-loop containing nucleotide triphosphate hydrolases"/>
    <property type="match status" value="1"/>
</dbReference>
<dbReference type="InterPro" id="IPR020472">
    <property type="entry name" value="WD40_PAC1"/>
</dbReference>
<comment type="caution">
    <text evidence="6">The sequence shown here is derived from an EMBL/GenBank/DDBJ whole genome shotgun (WGS) entry which is preliminary data.</text>
</comment>